<comment type="caution">
    <text evidence="2">The sequence shown here is derived from an EMBL/GenBank/DDBJ whole genome shotgun (WGS) entry which is preliminary data.</text>
</comment>
<organism evidence="2 3">
    <name type="scientific">Pleurotus eryngii</name>
    <name type="common">Boletus of the steppes</name>
    <dbReference type="NCBI Taxonomy" id="5323"/>
    <lineage>
        <taxon>Eukaryota</taxon>
        <taxon>Fungi</taxon>
        <taxon>Dikarya</taxon>
        <taxon>Basidiomycota</taxon>
        <taxon>Agaricomycotina</taxon>
        <taxon>Agaricomycetes</taxon>
        <taxon>Agaricomycetidae</taxon>
        <taxon>Agaricales</taxon>
        <taxon>Pleurotineae</taxon>
        <taxon>Pleurotaceae</taxon>
        <taxon>Pleurotus</taxon>
    </lineage>
</organism>
<feature type="compositionally biased region" description="Basic and acidic residues" evidence="1">
    <location>
        <begin position="275"/>
        <end position="284"/>
    </location>
</feature>
<evidence type="ECO:0000313" key="2">
    <source>
        <dbReference type="EMBL" id="KAF9489365.1"/>
    </source>
</evidence>
<evidence type="ECO:0000313" key="3">
    <source>
        <dbReference type="Proteomes" id="UP000807025"/>
    </source>
</evidence>
<dbReference type="EMBL" id="MU154674">
    <property type="protein sequence ID" value="KAF9489365.1"/>
    <property type="molecule type" value="Genomic_DNA"/>
</dbReference>
<keyword evidence="3" id="KW-1185">Reference proteome</keyword>
<accession>A0A9P5ZLA0</accession>
<sequence length="619" mass="66597">MPRKATKTSKSTTPRSAKKVAVPAPDVPTNVTPPTSVVAVTVPPTPRPKRVSPKKLATPSDAPAVQISGSLHIPPVGRRLSFGTASNTEADPTPVSSQTVVDAPLSSSAALFDDDNDVDQPSALGKVVETVDAALDIEEDTETTPTQATPKASDAKRKRAASTASPSPNRPATGAKKPVILSPDERKAARMANPAKRRKAIDRIDSDDEYPSRMQATATSQDSPVPPETPTRAAIERDLVLFMDNEAEEDNDIADDWNSPSPSPSQSLAGLPAKSVERSVERKGKASPQGKVVRIGHVDNPILLDMSDDEEDKKTAGSAVDTHDQPTFPEIPSLFDGIVSALKSSGILRQLRTSELVPKYTAQDSEEGLVPDVLHVMGCMVDEYAAVSIYDALLFRGRGMYVNPLIANPRDFTIFAKRVVFASGSRAPAVFVMPVVVESCALLNMVPVNRDDMNLRLNGWMFDKMFGLFSCFVGSLFNSDLIYAYMNNCCLQFSSRFHKADSQNNSYPGGSAPSTPQRTSKASAAFKVVGSSRNKARQDLSASALTIRYPSSLAATDTIPIYDGRLGRGNFRFNNEDWDRLPSMIRYGVPTPAAGELPDNSHAQELPSSKGNKFVVALV</sequence>
<name>A0A9P5ZLA0_PLEER</name>
<evidence type="ECO:0000256" key="1">
    <source>
        <dbReference type="SAM" id="MobiDB-lite"/>
    </source>
</evidence>
<proteinExistence type="predicted"/>
<protein>
    <submittedName>
        <fullName evidence="2">Uncharacterized protein</fullName>
    </submittedName>
</protein>
<dbReference type="AlphaFoldDB" id="A0A9P5ZLA0"/>
<gene>
    <name evidence="2" type="ORF">BDN71DRAFT_1456275</name>
</gene>
<feature type="region of interest" description="Disordered" evidence="1">
    <location>
        <begin position="251"/>
        <end position="326"/>
    </location>
</feature>
<feature type="compositionally biased region" description="Polar residues" evidence="1">
    <location>
        <begin position="83"/>
        <end position="101"/>
    </location>
</feature>
<feature type="compositionally biased region" description="Polar residues" evidence="1">
    <location>
        <begin position="258"/>
        <end position="268"/>
    </location>
</feature>
<dbReference type="Proteomes" id="UP000807025">
    <property type="component" value="Unassembled WGS sequence"/>
</dbReference>
<feature type="non-terminal residue" evidence="2">
    <location>
        <position position="619"/>
    </location>
</feature>
<dbReference type="OrthoDB" id="3067694at2759"/>
<reference evidence="2" key="1">
    <citation type="submission" date="2020-11" db="EMBL/GenBank/DDBJ databases">
        <authorList>
            <consortium name="DOE Joint Genome Institute"/>
            <person name="Ahrendt S."/>
            <person name="Riley R."/>
            <person name="Andreopoulos W."/>
            <person name="Labutti K."/>
            <person name="Pangilinan J."/>
            <person name="Ruiz-Duenas F.J."/>
            <person name="Barrasa J.M."/>
            <person name="Sanchez-Garcia M."/>
            <person name="Camarero S."/>
            <person name="Miyauchi S."/>
            <person name="Serrano A."/>
            <person name="Linde D."/>
            <person name="Babiker R."/>
            <person name="Drula E."/>
            <person name="Ayuso-Fernandez I."/>
            <person name="Pacheco R."/>
            <person name="Padilla G."/>
            <person name="Ferreira P."/>
            <person name="Barriuso J."/>
            <person name="Kellner H."/>
            <person name="Castanera R."/>
            <person name="Alfaro M."/>
            <person name="Ramirez L."/>
            <person name="Pisabarro A.G."/>
            <person name="Kuo A."/>
            <person name="Tritt A."/>
            <person name="Lipzen A."/>
            <person name="He G."/>
            <person name="Yan M."/>
            <person name="Ng V."/>
            <person name="Cullen D."/>
            <person name="Martin F."/>
            <person name="Rosso M.-N."/>
            <person name="Henrissat B."/>
            <person name="Hibbett D."/>
            <person name="Martinez A.T."/>
            <person name="Grigoriev I.V."/>
        </authorList>
    </citation>
    <scope>NUCLEOTIDE SEQUENCE</scope>
    <source>
        <strain evidence="2">ATCC 90797</strain>
    </source>
</reference>
<feature type="region of interest" description="Disordered" evidence="1">
    <location>
        <begin position="135"/>
        <end position="230"/>
    </location>
</feature>
<feature type="compositionally biased region" description="Low complexity" evidence="1">
    <location>
        <begin position="20"/>
        <end position="42"/>
    </location>
</feature>
<feature type="compositionally biased region" description="Polar residues" evidence="1">
    <location>
        <begin position="214"/>
        <end position="223"/>
    </location>
</feature>
<feature type="region of interest" description="Disordered" evidence="1">
    <location>
        <begin position="1"/>
        <end position="101"/>
    </location>
</feature>